<dbReference type="HAMAP" id="MF_01940">
    <property type="entry name" value="RNA_CPDase"/>
    <property type="match status" value="1"/>
</dbReference>
<feature type="short sequence motif" description="HXTX 1" evidence="2">
    <location>
        <begin position="36"/>
        <end position="39"/>
    </location>
</feature>
<proteinExistence type="inferred from homology"/>
<dbReference type="RefSeq" id="WP_023978424.1">
    <property type="nucleotide sequence ID" value="NZ_CBLX010000003.1"/>
</dbReference>
<accession>A0A060QHK3</accession>
<dbReference type="Pfam" id="PF13563">
    <property type="entry name" value="2_5_RNA_ligase2"/>
    <property type="match status" value="1"/>
</dbReference>
<protein>
    <recommendedName>
        <fullName evidence="2">RNA 2',3'-cyclic phosphodiesterase</fullName>
        <shortName evidence="2">RNA 2',3'-CPDase</shortName>
        <ecNumber evidence="2">3.1.4.58</ecNumber>
    </recommendedName>
</protein>
<gene>
    <name evidence="3" type="ORF">ASAP_0207</name>
</gene>
<dbReference type="PANTHER" id="PTHR35561:SF1">
    <property type="entry name" value="RNA 2',3'-CYCLIC PHOSPHODIESTERASE"/>
    <property type="match status" value="1"/>
</dbReference>
<feature type="active site" description="Proton acceptor" evidence="2">
    <location>
        <position position="120"/>
    </location>
</feature>
<comment type="function">
    <text evidence="2">Hydrolyzes RNA 2',3'-cyclic phosphodiester to an RNA 2'-phosphomonoester.</text>
</comment>
<dbReference type="GO" id="GO:0008664">
    <property type="term" value="F:RNA 2',3'-cyclic 3'-phosphodiesterase activity"/>
    <property type="evidence" value="ECO:0007669"/>
    <property type="project" value="UniProtKB-EC"/>
</dbReference>
<comment type="catalytic activity">
    <reaction evidence="2">
        <text>a 3'-end 2',3'-cyclophospho-ribonucleotide-RNA + H2O = a 3'-end 2'-phospho-ribonucleotide-RNA + H(+)</text>
        <dbReference type="Rhea" id="RHEA:11828"/>
        <dbReference type="Rhea" id="RHEA-COMP:10464"/>
        <dbReference type="Rhea" id="RHEA-COMP:17353"/>
        <dbReference type="ChEBI" id="CHEBI:15377"/>
        <dbReference type="ChEBI" id="CHEBI:15378"/>
        <dbReference type="ChEBI" id="CHEBI:83064"/>
        <dbReference type="ChEBI" id="CHEBI:173113"/>
        <dbReference type="EC" id="3.1.4.58"/>
    </reaction>
</comment>
<comment type="caution">
    <text evidence="3">The sequence shown here is derived from an EMBL/GenBank/DDBJ whole genome shotgun (WGS) entry which is preliminary data.</text>
</comment>
<dbReference type="EC" id="3.1.4.58" evidence="2"/>
<organism evidence="3 4">
    <name type="scientific">Asaia bogorensis</name>
    <dbReference type="NCBI Taxonomy" id="91915"/>
    <lineage>
        <taxon>Bacteria</taxon>
        <taxon>Pseudomonadati</taxon>
        <taxon>Pseudomonadota</taxon>
        <taxon>Alphaproteobacteria</taxon>
        <taxon>Acetobacterales</taxon>
        <taxon>Acetobacteraceae</taxon>
        <taxon>Asaia</taxon>
    </lineage>
</organism>
<feature type="short sequence motif" description="HXTX 2" evidence="2">
    <location>
        <begin position="120"/>
        <end position="123"/>
    </location>
</feature>
<name>A0A060QHK3_9PROT</name>
<dbReference type="NCBIfam" id="TIGR02258">
    <property type="entry name" value="2_5_ligase"/>
    <property type="match status" value="1"/>
</dbReference>
<dbReference type="GO" id="GO:0016874">
    <property type="term" value="F:ligase activity"/>
    <property type="evidence" value="ECO:0007669"/>
    <property type="project" value="UniProtKB-KW"/>
</dbReference>
<evidence type="ECO:0000256" key="1">
    <source>
        <dbReference type="ARBA" id="ARBA00022801"/>
    </source>
</evidence>
<dbReference type="PANTHER" id="PTHR35561">
    <property type="entry name" value="RNA 2',3'-CYCLIC PHOSPHODIESTERASE"/>
    <property type="match status" value="1"/>
</dbReference>
<evidence type="ECO:0000256" key="2">
    <source>
        <dbReference type="HAMAP-Rule" id="MF_01940"/>
    </source>
</evidence>
<comment type="similarity">
    <text evidence="2">Belongs to the 2H phosphoesterase superfamily. ThpR family.</text>
</comment>
<reference evidence="3 4" key="1">
    <citation type="journal article" date="2014" name="Genome Biol. Evol.">
        <title>Acetic acid bacteria genomes reveal functional traits for adaptation to life in insect guts.</title>
        <authorList>
            <person name="Chouaia B."/>
            <person name="Gaiarsa S."/>
            <person name="Crotti E."/>
            <person name="Comandatore F."/>
            <person name="Degli Esposti M."/>
            <person name="Ricci I."/>
            <person name="Alma A."/>
            <person name="Favia G."/>
            <person name="Bandi C."/>
            <person name="Daffonchio D."/>
        </authorList>
    </citation>
    <scope>NUCLEOTIDE SEQUENCE [LARGE SCALE GENOMIC DNA]</scope>
    <source>
        <strain evidence="3 4">SF2.1</strain>
    </source>
</reference>
<dbReference type="EMBL" id="CBLX010000003">
    <property type="protein sequence ID" value="CDG38252.1"/>
    <property type="molecule type" value="Genomic_DNA"/>
</dbReference>
<dbReference type="GO" id="GO:0004113">
    <property type="term" value="F:2',3'-cyclic-nucleotide 3'-phosphodiesterase activity"/>
    <property type="evidence" value="ECO:0007669"/>
    <property type="project" value="InterPro"/>
</dbReference>
<dbReference type="SUPFAM" id="SSF55144">
    <property type="entry name" value="LigT-like"/>
    <property type="match status" value="1"/>
</dbReference>
<evidence type="ECO:0000313" key="3">
    <source>
        <dbReference type="EMBL" id="CDG38252.1"/>
    </source>
</evidence>
<sequence length="189" mass="21069">MRLFTALDLASEHKRLLSSLRRPIAGVTWHPPETYHLTLRFIGDIRSRPMMEELDHTLAAITTTPVQIEPSGVGIATQGTRSRLWAGVAPSSSLMTLQGKINTALRRCGLALEKKRFMPHITLGVFDGDPGAEVIRWIQGNNLMRGKPVMTEHFVLFRSHRGGDTPHYETCAEYALTPSALPPLEAWSF</sequence>
<evidence type="ECO:0000313" key="4">
    <source>
        <dbReference type="Proteomes" id="UP000027583"/>
    </source>
</evidence>
<keyword evidence="1 2" id="KW-0378">Hydrolase</keyword>
<feature type="active site" description="Proton donor" evidence="2">
    <location>
        <position position="36"/>
    </location>
</feature>
<dbReference type="Gene3D" id="3.90.1140.10">
    <property type="entry name" value="Cyclic phosphodiesterase"/>
    <property type="match status" value="1"/>
</dbReference>
<dbReference type="Proteomes" id="UP000027583">
    <property type="component" value="Unassembled WGS sequence"/>
</dbReference>
<dbReference type="AlphaFoldDB" id="A0A060QHK3"/>
<dbReference type="InterPro" id="IPR004175">
    <property type="entry name" value="RNA_CPDase"/>
</dbReference>
<keyword evidence="3" id="KW-0436">Ligase</keyword>
<reference evidence="3 4" key="2">
    <citation type="journal article" date="2014" name="PLoS ONE">
        <title>Evolution of mitochondria reconstructed from the energy metabolism of living bacteria.</title>
        <authorList>
            <person name="Degli Esposti M."/>
            <person name="Chouaia B."/>
            <person name="Comandatore F."/>
            <person name="Crotti E."/>
            <person name="Sassera D."/>
            <person name="Lievens P.M."/>
            <person name="Daffonchio D."/>
            <person name="Bandi C."/>
        </authorList>
    </citation>
    <scope>NUCLEOTIDE SEQUENCE [LARGE SCALE GENOMIC DNA]</scope>
    <source>
        <strain evidence="3 4">SF2.1</strain>
    </source>
</reference>
<dbReference type="InterPro" id="IPR009097">
    <property type="entry name" value="Cyclic_Pdiesterase"/>
</dbReference>
<dbReference type="eggNOG" id="COG1514">
    <property type="taxonomic scope" value="Bacteria"/>
</dbReference>